<organism evidence="1 3">
    <name type="scientific">Candidatus Chlorohelix allophototropha</name>
    <dbReference type="NCBI Taxonomy" id="3003348"/>
    <lineage>
        <taxon>Bacteria</taxon>
        <taxon>Bacillati</taxon>
        <taxon>Chloroflexota</taxon>
        <taxon>Chloroflexia</taxon>
        <taxon>Candidatus Chloroheliales</taxon>
        <taxon>Candidatus Chloroheliaceae</taxon>
        <taxon>Candidatus Chlorohelix</taxon>
    </lineage>
</organism>
<evidence type="ECO:0000313" key="2">
    <source>
        <dbReference type="EMBL" id="WJW70071.1"/>
    </source>
</evidence>
<dbReference type="Proteomes" id="UP001431572">
    <property type="component" value="Plasmid unnamed1"/>
</dbReference>
<proteinExistence type="predicted"/>
<evidence type="ECO:0000313" key="4">
    <source>
        <dbReference type="Proteomes" id="UP001431572"/>
    </source>
</evidence>
<dbReference type="EMBL" id="JACATZ010000001">
    <property type="protein sequence ID" value="NWJ46932.1"/>
    <property type="molecule type" value="Genomic_DNA"/>
</dbReference>
<keyword evidence="2" id="KW-0614">Plasmid</keyword>
<dbReference type="NCBIfam" id="TIGR03233">
    <property type="entry name" value="DNA_S_dndB"/>
    <property type="match status" value="1"/>
</dbReference>
<evidence type="ECO:0000313" key="3">
    <source>
        <dbReference type="Proteomes" id="UP000521676"/>
    </source>
</evidence>
<evidence type="ECO:0000313" key="1">
    <source>
        <dbReference type="EMBL" id="NWJ46932.1"/>
    </source>
</evidence>
<dbReference type="RefSeq" id="WP_341471953.1">
    <property type="nucleotide sequence ID" value="NZ_CP128401.1"/>
</dbReference>
<keyword evidence="4" id="KW-1185">Reference proteome</keyword>
<protein>
    <submittedName>
        <fullName evidence="1">DNA sulfur modification protein DndB</fullName>
    </submittedName>
</protein>
<accession>A0A8T7M4E7</accession>
<dbReference type="NCBIfam" id="TIGR03187">
    <property type="entry name" value="DGQHR"/>
    <property type="match status" value="1"/>
</dbReference>
<dbReference type="CDD" id="cd16412">
    <property type="entry name" value="dndB"/>
    <property type="match status" value="1"/>
</dbReference>
<dbReference type="AlphaFoldDB" id="A0A8T7M4E7"/>
<geneLocation type="plasmid" evidence="2 4">
    <name>unnamed1</name>
</geneLocation>
<reference evidence="2" key="2">
    <citation type="journal article" date="2024" name="Nature">
        <title>Anoxygenic phototroph of the Chloroflexota uses a type I reaction centre.</title>
        <authorList>
            <person name="Tsuji J.M."/>
            <person name="Shaw N.A."/>
            <person name="Nagashima S."/>
            <person name="Venkiteswaran J.J."/>
            <person name="Schiff S.L."/>
            <person name="Watanabe T."/>
            <person name="Fukui M."/>
            <person name="Hanada S."/>
            <person name="Tank M."/>
            <person name="Neufeld J.D."/>
        </authorList>
    </citation>
    <scope>NUCLEOTIDE SEQUENCE</scope>
    <source>
        <strain evidence="2">L227-S17</strain>
        <plasmid evidence="2 4">unnamed1</plasmid>
    </source>
</reference>
<name>A0A8T7M4E7_9CHLR</name>
<dbReference type="Pfam" id="PF14072">
    <property type="entry name" value="DndB"/>
    <property type="match status" value="1"/>
</dbReference>
<sequence length="365" mass="41465">MDEACYTFDAIRGIQAGKSYYLVMCPIKLISKIFLFDEDELPAELRAQRVINRSRIPEITRYILNNPTEYAFSALTASIDGKVEFKPVAETGAYRNIGKLEIAMTSRLMINDGQHRRAAIEEALKERRDFGEETISVVFFIDEGLKRSQQLFVDLNKHAVKPSNSLTVLFEHREPLADLAKHLAMNVVGFKGLIEMEKTSISNRSIKLFTLSGLYQATRALLQNPAKSDITPQQQRLAVDFWNTLSEIFPEWKLASERKASSYDLRKECVHAHGVVLHALGIMGASLIATYPNDWKERLHALKKINWSRTNTGFWEGRAMLAGRMSKAHNNVILTASYLKKVLDLPLTEEEARIEESYLRALGED</sequence>
<dbReference type="InterPro" id="IPR017601">
    <property type="entry name" value="DGQHR-contain_dom"/>
</dbReference>
<gene>
    <name evidence="1" type="primary">dndB</name>
    <name evidence="1" type="ORF">HXX08_13810</name>
    <name evidence="2" type="ORF">OZ401_004875</name>
</gene>
<dbReference type="InterPro" id="IPR017642">
    <property type="entry name" value="DNA_S_mod_DndB"/>
</dbReference>
<dbReference type="Proteomes" id="UP000521676">
    <property type="component" value="Unassembled WGS sequence"/>
</dbReference>
<dbReference type="EMBL" id="CP128401">
    <property type="protein sequence ID" value="WJW70071.1"/>
    <property type="molecule type" value="Genomic_DNA"/>
</dbReference>
<reference evidence="1 3" key="1">
    <citation type="submission" date="2020-06" db="EMBL/GenBank/DDBJ databases">
        <title>Anoxygenic phototrophic Chloroflexota member uses a Type I reaction center.</title>
        <authorList>
            <person name="Tsuji J.M."/>
            <person name="Shaw N.A."/>
            <person name="Nagashima S."/>
            <person name="Venkiteswaran J."/>
            <person name="Schiff S.L."/>
            <person name="Hanada S."/>
            <person name="Tank M."/>
            <person name="Neufeld J.D."/>
        </authorList>
    </citation>
    <scope>NUCLEOTIDE SEQUENCE [LARGE SCALE GENOMIC DNA]</scope>
    <source>
        <strain evidence="1">L227-S17</strain>
    </source>
</reference>